<keyword evidence="6" id="KW-1185">Reference proteome</keyword>
<dbReference type="EMBL" id="JAHRHJ020000009">
    <property type="protein sequence ID" value="KAH9301953.1"/>
    <property type="molecule type" value="Genomic_DNA"/>
</dbReference>
<dbReference type="Pfam" id="PF00305">
    <property type="entry name" value="Lipoxygenase"/>
    <property type="match status" value="1"/>
</dbReference>
<feature type="domain" description="Lipoxygenase" evidence="4">
    <location>
        <begin position="1"/>
        <end position="102"/>
    </location>
</feature>
<keyword evidence="1" id="KW-0479">Metal-binding</keyword>
<dbReference type="AlphaFoldDB" id="A0AA38CSC6"/>
<evidence type="ECO:0000313" key="5">
    <source>
        <dbReference type="EMBL" id="KAH9301953.1"/>
    </source>
</evidence>
<evidence type="ECO:0000259" key="4">
    <source>
        <dbReference type="PROSITE" id="PS51393"/>
    </source>
</evidence>
<name>A0AA38CSC6_TAXCH</name>
<proteinExistence type="predicted"/>
<dbReference type="PANTHER" id="PTHR11771">
    <property type="entry name" value="LIPOXYGENASE"/>
    <property type="match status" value="1"/>
</dbReference>
<feature type="non-terminal residue" evidence="5">
    <location>
        <position position="102"/>
    </location>
</feature>
<evidence type="ECO:0000256" key="3">
    <source>
        <dbReference type="ARBA" id="ARBA00023002"/>
    </source>
</evidence>
<dbReference type="GO" id="GO:0046872">
    <property type="term" value="F:metal ion binding"/>
    <property type="evidence" value="ECO:0007669"/>
    <property type="project" value="UniProtKB-KW"/>
</dbReference>
<dbReference type="InterPro" id="IPR036226">
    <property type="entry name" value="LipOase_C_sf"/>
</dbReference>
<dbReference type="SUPFAM" id="SSF48484">
    <property type="entry name" value="Lipoxigenase"/>
    <property type="match status" value="1"/>
</dbReference>
<dbReference type="PROSITE" id="PS51393">
    <property type="entry name" value="LIPOXYGENASE_3"/>
    <property type="match status" value="1"/>
</dbReference>
<dbReference type="PRINTS" id="PR00468">
    <property type="entry name" value="PLTLPOXGNASE"/>
</dbReference>
<reference evidence="5 6" key="1">
    <citation type="journal article" date="2021" name="Nat. Plants">
        <title>The Taxus genome provides insights into paclitaxel biosynthesis.</title>
        <authorList>
            <person name="Xiong X."/>
            <person name="Gou J."/>
            <person name="Liao Q."/>
            <person name="Li Y."/>
            <person name="Zhou Q."/>
            <person name="Bi G."/>
            <person name="Li C."/>
            <person name="Du R."/>
            <person name="Wang X."/>
            <person name="Sun T."/>
            <person name="Guo L."/>
            <person name="Liang H."/>
            <person name="Lu P."/>
            <person name="Wu Y."/>
            <person name="Zhang Z."/>
            <person name="Ro D.K."/>
            <person name="Shang Y."/>
            <person name="Huang S."/>
            <person name="Yan J."/>
        </authorList>
    </citation>
    <scope>NUCLEOTIDE SEQUENCE [LARGE SCALE GENOMIC DNA]</scope>
    <source>
        <strain evidence="5">Ta-2019</strain>
    </source>
</reference>
<sequence>VSPPRSELDPEKYGPQMSSITVSHIEKSLDGLTVEQALGEKKLFIVDHHDAFMPYLNRINALDSTKTYATRTILFLREDGTLKPVAIELSLPISKELARPIL</sequence>
<protein>
    <recommendedName>
        <fullName evidence="4">Lipoxygenase domain-containing protein</fullName>
    </recommendedName>
</protein>
<evidence type="ECO:0000256" key="2">
    <source>
        <dbReference type="ARBA" id="ARBA00022964"/>
    </source>
</evidence>
<dbReference type="InterPro" id="IPR000907">
    <property type="entry name" value="LipOase"/>
</dbReference>
<evidence type="ECO:0000313" key="6">
    <source>
        <dbReference type="Proteomes" id="UP000824469"/>
    </source>
</evidence>
<dbReference type="Gene3D" id="3.10.450.60">
    <property type="match status" value="1"/>
</dbReference>
<dbReference type="InterPro" id="IPR013819">
    <property type="entry name" value="LipOase_C"/>
</dbReference>
<comment type="caution">
    <text evidence="5">The sequence shown here is derived from an EMBL/GenBank/DDBJ whole genome shotgun (WGS) entry which is preliminary data.</text>
</comment>
<dbReference type="Proteomes" id="UP000824469">
    <property type="component" value="Unassembled WGS sequence"/>
</dbReference>
<dbReference type="GO" id="GO:0016702">
    <property type="term" value="F:oxidoreductase activity, acting on single donors with incorporation of molecular oxygen, incorporation of two atoms of oxygen"/>
    <property type="evidence" value="ECO:0007669"/>
    <property type="project" value="InterPro"/>
</dbReference>
<evidence type="ECO:0000256" key="1">
    <source>
        <dbReference type="ARBA" id="ARBA00022723"/>
    </source>
</evidence>
<accession>A0AA38CSC6</accession>
<dbReference type="GO" id="GO:0034440">
    <property type="term" value="P:lipid oxidation"/>
    <property type="evidence" value="ECO:0007669"/>
    <property type="project" value="InterPro"/>
</dbReference>
<dbReference type="InterPro" id="IPR001246">
    <property type="entry name" value="LipOase_plant"/>
</dbReference>
<keyword evidence="3" id="KW-0560">Oxidoreductase</keyword>
<organism evidence="5 6">
    <name type="scientific">Taxus chinensis</name>
    <name type="common">Chinese yew</name>
    <name type="synonym">Taxus wallichiana var. chinensis</name>
    <dbReference type="NCBI Taxonomy" id="29808"/>
    <lineage>
        <taxon>Eukaryota</taxon>
        <taxon>Viridiplantae</taxon>
        <taxon>Streptophyta</taxon>
        <taxon>Embryophyta</taxon>
        <taxon>Tracheophyta</taxon>
        <taxon>Spermatophyta</taxon>
        <taxon>Pinopsida</taxon>
        <taxon>Pinidae</taxon>
        <taxon>Conifers II</taxon>
        <taxon>Cupressales</taxon>
        <taxon>Taxaceae</taxon>
        <taxon>Taxus</taxon>
    </lineage>
</organism>
<gene>
    <name evidence="5" type="ORF">KI387_013536</name>
</gene>
<keyword evidence="2" id="KW-0223">Dioxygenase</keyword>